<protein>
    <submittedName>
        <fullName evidence="1">Uncharacterized protein</fullName>
    </submittedName>
</protein>
<evidence type="ECO:0000313" key="1">
    <source>
        <dbReference type="EMBL" id="PVD29510.1"/>
    </source>
</evidence>
<evidence type="ECO:0000313" key="2">
    <source>
        <dbReference type="Proteomes" id="UP000245119"/>
    </source>
</evidence>
<keyword evidence="2" id="KW-1185">Reference proteome</keyword>
<dbReference type="EMBL" id="PZQS01000005">
    <property type="protein sequence ID" value="PVD29510.1"/>
    <property type="molecule type" value="Genomic_DNA"/>
</dbReference>
<dbReference type="Proteomes" id="UP000245119">
    <property type="component" value="Linkage Group LG5"/>
</dbReference>
<dbReference type="AlphaFoldDB" id="A0A2T7P7V9"/>
<comment type="caution">
    <text evidence="1">The sequence shown here is derived from an EMBL/GenBank/DDBJ whole genome shotgun (WGS) entry which is preliminary data.</text>
</comment>
<gene>
    <name evidence="1" type="ORF">C0Q70_08761</name>
</gene>
<sequence>MLWFGVRDSMSRTVGVKGVDDEIQAPHTRMRRFTTQSTYWTLTGSGCKPLVDKLTNTLQQFYSPIKDLYNIPITSNKRIQLCNKELFQEPSCTPGLGCLKDLGGRVTNYRFYLLRLRTSGKGSKLSKSLLTTSINALQDVLVYLQRDCKARSAGSPCVWPDPAPSCLPSGQNLAFDNGDVADETAVTLARGLLEVVGQTKYA</sequence>
<name>A0A2T7P7V9_POMCA</name>
<accession>A0A2T7P7V9</accession>
<organism evidence="1 2">
    <name type="scientific">Pomacea canaliculata</name>
    <name type="common">Golden apple snail</name>
    <dbReference type="NCBI Taxonomy" id="400727"/>
    <lineage>
        <taxon>Eukaryota</taxon>
        <taxon>Metazoa</taxon>
        <taxon>Spiralia</taxon>
        <taxon>Lophotrochozoa</taxon>
        <taxon>Mollusca</taxon>
        <taxon>Gastropoda</taxon>
        <taxon>Caenogastropoda</taxon>
        <taxon>Architaenioglossa</taxon>
        <taxon>Ampullarioidea</taxon>
        <taxon>Ampullariidae</taxon>
        <taxon>Pomacea</taxon>
    </lineage>
</organism>
<reference evidence="1 2" key="1">
    <citation type="submission" date="2018-04" db="EMBL/GenBank/DDBJ databases">
        <title>The genome of golden apple snail Pomacea canaliculata provides insight into stress tolerance and invasive adaptation.</title>
        <authorList>
            <person name="Liu C."/>
            <person name="Liu B."/>
            <person name="Ren Y."/>
            <person name="Zhang Y."/>
            <person name="Wang H."/>
            <person name="Li S."/>
            <person name="Jiang F."/>
            <person name="Yin L."/>
            <person name="Zhang G."/>
            <person name="Qian W."/>
            <person name="Fan W."/>
        </authorList>
    </citation>
    <scope>NUCLEOTIDE SEQUENCE [LARGE SCALE GENOMIC DNA]</scope>
    <source>
        <strain evidence="1">SZHN2017</strain>
        <tissue evidence="1">Muscle</tissue>
    </source>
</reference>
<proteinExistence type="predicted"/>